<accession>A0A6M3L6F4</accession>
<gene>
    <name evidence="1" type="ORF">MM415A03030_0009</name>
    <name evidence="2" type="ORF">MM415B02414_0013</name>
</gene>
<dbReference type="EMBL" id="MT141901">
    <property type="protein sequence ID" value="QJA71811.1"/>
    <property type="molecule type" value="Genomic_DNA"/>
</dbReference>
<protein>
    <submittedName>
        <fullName evidence="2">Uncharacterized protein</fullName>
    </submittedName>
</protein>
<reference evidence="2" key="1">
    <citation type="submission" date="2020-03" db="EMBL/GenBank/DDBJ databases">
        <title>The deep terrestrial virosphere.</title>
        <authorList>
            <person name="Holmfeldt K."/>
            <person name="Nilsson E."/>
            <person name="Simone D."/>
            <person name="Lopez-Fernandez M."/>
            <person name="Wu X."/>
            <person name="de Brujin I."/>
            <person name="Lundin D."/>
            <person name="Andersson A."/>
            <person name="Bertilsson S."/>
            <person name="Dopson M."/>
        </authorList>
    </citation>
    <scope>NUCLEOTIDE SEQUENCE</scope>
    <source>
        <strain evidence="1">MM415A03030</strain>
        <strain evidence="2">MM415B02414</strain>
    </source>
</reference>
<proteinExistence type="predicted"/>
<sequence>MTYDQLRKIVDGFNELNTDIEKYRYLLSFDDRSIFVFHLDNDGTYVDISDKALYQINDDDQIKSLRLSGFDSWIGNGEGAFDLLEAIGFEVEGV</sequence>
<evidence type="ECO:0000313" key="1">
    <source>
        <dbReference type="EMBL" id="QJA71811.1"/>
    </source>
</evidence>
<dbReference type="AlphaFoldDB" id="A0A6M3L6F4"/>
<dbReference type="EMBL" id="MT142899">
    <property type="protein sequence ID" value="QJA90240.1"/>
    <property type="molecule type" value="Genomic_DNA"/>
</dbReference>
<organism evidence="2">
    <name type="scientific">viral metagenome</name>
    <dbReference type="NCBI Taxonomy" id="1070528"/>
    <lineage>
        <taxon>unclassified sequences</taxon>
        <taxon>metagenomes</taxon>
        <taxon>organismal metagenomes</taxon>
    </lineage>
</organism>
<evidence type="ECO:0000313" key="2">
    <source>
        <dbReference type="EMBL" id="QJA90240.1"/>
    </source>
</evidence>
<name>A0A6M3L6F4_9ZZZZ</name>